<organism evidence="1 2">
    <name type="scientific">Rhabditophanes sp. KR3021</name>
    <dbReference type="NCBI Taxonomy" id="114890"/>
    <lineage>
        <taxon>Eukaryota</taxon>
        <taxon>Metazoa</taxon>
        <taxon>Ecdysozoa</taxon>
        <taxon>Nematoda</taxon>
        <taxon>Chromadorea</taxon>
        <taxon>Rhabditida</taxon>
        <taxon>Tylenchina</taxon>
        <taxon>Panagrolaimomorpha</taxon>
        <taxon>Strongyloidoidea</taxon>
        <taxon>Alloionematidae</taxon>
        <taxon>Rhabditophanes</taxon>
    </lineage>
</organism>
<evidence type="ECO:0000313" key="2">
    <source>
        <dbReference type="WBParaSite" id="RSKR_0001113900.1"/>
    </source>
</evidence>
<dbReference type="Proteomes" id="UP000095286">
    <property type="component" value="Unplaced"/>
</dbReference>
<accession>A0AC35UFU2</accession>
<reference evidence="2" key="1">
    <citation type="submission" date="2016-11" db="UniProtKB">
        <authorList>
            <consortium name="WormBaseParasite"/>
        </authorList>
    </citation>
    <scope>IDENTIFICATION</scope>
    <source>
        <strain evidence="2">KR3021</strain>
    </source>
</reference>
<proteinExistence type="predicted"/>
<evidence type="ECO:0000313" key="1">
    <source>
        <dbReference type="Proteomes" id="UP000095286"/>
    </source>
</evidence>
<protein>
    <submittedName>
        <fullName evidence="2">Alpha-(1,6)-fucosyltransferase</fullName>
    </submittedName>
</protein>
<dbReference type="WBParaSite" id="RSKR_0001113900.1">
    <property type="protein sequence ID" value="RSKR_0001113900.1"/>
    <property type="gene ID" value="RSKR_0001113900"/>
</dbReference>
<sequence length="555" mass="63620">MARITRNWVVIWALVVGLIWICYIQFTNTGIFDLSSIEPSSKSKLILDFEKTIKLSETLLNENKKLRTLLETKISNLDKDPASWNKELIDNGKYSSDHDMLLKKILQSTKEMTYYVKSELKKQNASEATMKDGLSRVISLEVDAQKLYEDGSPWRKQELKKMTQFIQSKIYHLQNPEDCSKAKFAECDLNKGCGFGCQIHHVAYCFYMAFGMGRTLVLAKDGKTWRYSPKGWDSTFLPISKCDYDTHLSKKKTITWSGGRWTRESDAIVLIPIVDYVSPRPDFLPLALPKQIAGKLIELHSFPTAYFTGNIIQYAMRPNKQFSDIFDNMLKGVPFGETPIVGIHVRRTDKIGTEANFHPAKEYMSEVEEWFTRQELLQGQVLPRKVFVATDDASVIAEIRSNYENYKVYGDESIASHAKVSSRYEEESLHGIIKDIRFLSKCNYIVGTFSSQVSRIAYELMQLENEDDGGRNARSIDDVYYFGGQQEHNLIAIQDEKSNEAGHITFKKGDLIGIAGNHWDGYSKGTLRTGSYQEGLFPSYKVEEKWKEIDMEMFN</sequence>
<name>A0AC35UFU2_9BILA</name>